<accession>A0A199XP06</accession>
<organism evidence="1 2">
    <name type="scientific">Flavobacterium succinicans</name>
    <dbReference type="NCBI Taxonomy" id="29536"/>
    <lineage>
        <taxon>Bacteria</taxon>
        <taxon>Pseudomonadati</taxon>
        <taxon>Bacteroidota</taxon>
        <taxon>Flavobacteriia</taxon>
        <taxon>Flavobacteriales</taxon>
        <taxon>Flavobacteriaceae</taxon>
        <taxon>Flavobacterium</taxon>
    </lineage>
</organism>
<dbReference type="Proteomes" id="UP000093807">
    <property type="component" value="Unassembled WGS sequence"/>
</dbReference>
<evidence type="ECO:0000313" key="2">
    <source>
        <dbReference type="Proteomes" id="UP000093807"/>
    </source>
</evidence>
<keyword evidence="2" id="KW-1185">Reference proteome</keyword>
<protein>
    <submittedName>
        <fullName evidence="1">Uncharacterized protein</fullName>
    </submittedName>
</protein>
<name>A0A199XP06_9FLAO</name>
<dbReference type="PATRIC" id="fig|29536.5.peg.2425"/>
<sequence length="277" mass="31899">MAKVIAPFQIKGTLDDLNFYLDENKINRVRTKGESSMTTERYQKDPSFHKMRMQNQEFAQCATIAKTFRLLALQFNKRAKNGSYAGRTNKLLIEILQNDPSNELGARQFKEGIKTKNGLEQLVGFESNILRPLPLVLKKKKWTIKDNTFHLPKYNLATDIEWPEDATHITFCLAIANWNIETNHHTTHYAEPQFFSKLTSPQDITITAIPPTDQDLHLTFLFIGFSKQQSSKHVPLHRKHNTATLIAYHYFPQHLNDNTPAQTETSAEILKPPFTFS</sequence>
<comment type="caution">
    <text evidence="1">The sequence shown here is derived from an EMBL/GenBank/DDBJ whole genome shotgun (WGS) entry which is preliminary data.</text>
</comment>
<proteinExistence type="predicted"/>
<dbReference type="AlphaFoldDB" id="A0A199XP06"/>
<dbReference type="RefSeq" id="WP_064716111.1">
    <property type="nucleotide sequence ID" value="NZ_JMTM01000065.1"/>
</dbReference>
<gene>
    <name evidence="1" type="ORF">FLB_23250</name>
</gene>
<dbReference type="EMBL" id="JMTM01000065">
    <property type="protein sequence ID" value="OAZ03079.1"/>
    <property type="molecule type" value="Genomic_DNA"/>
</dbReference>
<evidence type="ECO:0000313" key="1">
    <source>
        <dbReference type="EMBL" id="OAZ03079.1"/>
    </source>
</evidence>
<dbReference type="OrthoDB" id="645138at2"/>
<reference evidence="1 2" key="1">
    <citation type="submission" date="2016-06" db="EMBL/GenBank/DDBJ databases">
        <title>Draft genome sequence of Flavobacterium succinicans strain DD5b.</title>
        <authorList>
            <person name="Poehlein A."/>
            <person name="Daniel R."/>
            <person name="Simeonova D.D."/>
        </authorList>
    </citation>
    <scope>NUCLEOTIDE SEQUENCE [LARGE SCALE GENOMIC DNA]</scope>
    <source>
        <strain evidence="1 2">DD5b</strain>
    </source>
</reference>